<protein>
    <submittedName>
        <fullName evidence="1">Uncharacterized protein</fullName>
    </submittedName>
</protein>
<dbReference type="EMBL" id="AAXG02000019">
    <property type="protein sequence ID" value="EDM99382.1"/>
    <property type="molecule type" value="Genomic_DNA"/>
</dbReference>
<gene>
    <name evidence="1" type="ORF">BACCAP_02779</name>
</gene>
<dbReference type="Proteomes" id="UP000003639">
    <property type="component" value="Unassembled WGS sequence"/>
</dbReference>
<reference evidence="1 2" key="1">
    <citation type="submission" date="2007-04" db="EMBL/GenBank/DDBJ databases">
        <authorList>
            <person name="Fulton L."/>
            <person name="Clifton S."/>
            <person name="Fulton B."/>
            <person name="Xu J."/>
            <person name="Minx P."/>
            <person name="Pepin K.H."/>
            <person name="Johnson M."/>
            <person name="Thiruvilangam P."/>
            <person name="Bhonagiri V."/>
            <person name="Nash W.E."/>
            <person name="Mardis E.R."/>
            <person name="Wilson R.K."/>
        </authorList>
    </citation>
    <scope>NUCLEOTIDE SEQUENCE [LARGE SCALE GENOMIC DNA]</scope>
    <source>
        <strain evidence="1 2">ATCC 29799</strain>
    </source>
</reference>
<dbReference type="AlphaFoldDB" id="A6NX34"/>
<sequence length="38" mass="4531">MDKPEEGEKRRGFRWKMSKLCEKQNKAGRPHRAACRNT</sequence>
<comment type="caution">
    <text evidence="1">The sequence shown here is derived from an EMBL/GenBank/DDBJ whole genome shotgun (WGS) entry which is preliminary data.</text>
</comment>
<evidence type="ECO:0000313" key="1">
    <source>
        <dbReference type="EMBL" id="EDM99382.1"/>
    </source>
</evidence>
<reference evidence="1 2" key="2">
    <citation type="submission" date="2007-06" db="EMBL/GenBank/DDBJ databases">
        <title>Draft genome sequence of Pseudoflavonifractor capillosus ATCC 29799.</title>
        <authorList>
            <person name="Sudarsanam P."/>
            <person name="Ley R."/>
            <person name="Guruge J."/>
            <person name="Turnbaugh P.J."/>
            <person name="Mahowald M."/>
            <person name="Liep D."/>
            <person name="Gordon J."/>
        </authorList>
    </citation>
    <scope>NUCLEOTIDE SEQUENCE [LARGE SCALE GENOMIC DNA]</scope>
    <source>
        <strain evidence="1 2">ATCC 29799</strain>
    </source>
</reference>
<organism evidence="1 2">
    <name type="scientific">Pseudoflavonifractor capillosus ATCC 29799</name>
    <dbReference type="NCBI Taxonomy" id="411467"/>
    <lineage>
        <taxon>Bacteria</taxon>
        <taxon>Bacillati</taxon>
        <taxon>Bacillota</taxon>
        <taxon>Clostridia</taxon>
        <taxon>Eubacteriales</taxon>
        <taxon>Oscillospiraceae</taxon>
        <taxon>Pseudoflavonifractor</taxon>
    </lineage>
</organism>
<name>A6NX34_9FIRM</name>
<proteinExistence type="predicted"/>
<accession>A6NX34</accession>
<keyword evidence="2" id="KW-1185">Reference proteome</keyword>
<evidence type="ECO:0000313" key="2">
    <source>
        <dbReference type="Proteomes" id="UP000003639"/>
    </source>
</evidence>